<evidence type="ECO:0000256" key="1">
    <source>
        <dbReference type="ARBA" id="ARBA00022980"/>
    </source>
</evidence>
<dbReference type="PRINTS" id="PR01249">
    <property type="entry name" value="RIBOSOMALL31"/>
</dbReference>
<accession>A0A1A9QCZ7</accession>
<protein>
    <recommendedName>
        <fullName evidence="3">50S ribosomal protein L31</fullName>
    </recommendedName>
</protein>
<dbReference type="InterPro" id="IPR042105">
    <property type="entry name" value="Ribosomal_bL31_sf"/>
</dbReference>
<organism evidence="4 5">
    <name type="scientific">Candidatus Mycoplasma haematobovis</name>
    <dbReference type="NCBI Taxonomy" id="432608"/>
    <lineage>
        <taxon>Bacteria</taxon>
        <taxon>Bacillati</taxon>
        <taxon>Mycoplasmatota</taxon>
        <taxon>Mollicutes</taxon>
        <taxon>Mycoplasmataceae</taxon>
        <taxon>Mycoplasma</taxon>
    </lineage>
</organism>
<dbReference type="GO" id="GO:1990904">
    <property type="term" value="C:ribonucleoprotein complex"/>
    <property type="evidence" value="ECO:0007669"/>
    <property type="project" value="UniProtKB-KW"/>
</dbReference>
<dbReference type="RefSeq" id="WP_187150189.1">
    <property type="nucleotide sequence ID" value="NZ_LWUJ01000011.1"/>
</dbReference>
<evidence type="ECO:0000313" key="5">
    <source>
        <dbReference type="Proteomes" id="UP000077623"/>
    </source>
</evidence>
<dbReference type="PANTHER" id="PTHR33280:SF1">
    <property type="entry name" value="LARGE RIBOSOMAL SUBUNIT PROTEIN BL31C"/>
    <property type="match status" value="1"/>
</dbReference>
<keyword evidence="1 3" id="KW-0689">Ribosomal protein</keyword>
<sequence length="77" mass="8696">MSKKLPFEPKVVTFACTACNKKFEILSAHTEDTINIDICSNCHPFYLGQTNLSRTIGAVEKLKSKFEAGKNYIKKRV</sequence>
<dbReference type="GO" id="GO:0003735">
    <property type="term" value="F:structural constituent of ribosome"/>
    <property type="evidence" value="ECO:0007669"/>
    <property type="project" value="InterPro"/>
</dbReference>
<dbReference type="Pfam" id="PF01197">
    <property type="entry name" value="Ribosomal_L31"/>
    <property type="match status" value="1"/>
</dbReference>
<dbReference type="GO" id="GO:0006412">
    <property type="term" value="P:translation"/>
    <property type="evidence" value="ECO:0007669"/>
    <property type="project" value="InterPro"/>
</dbReference>
<evidence type="ECO:0000256" key="2">
    <source>
        <dbReference type="ARBA" id="ARBA00023274"/>
    </source>
</evidence>
<dbReference type="InterPro" id="IPR034704">
    <property type="entry name" value="Ribosomal_bL28/bL31-like_sf"/>
</dbReference>
<comment type="caution">
    <text evidence="4">The sequence shown here is derived from an EMBL/GenBank/DDBJ whole genome shotgun (WGS) entry which is preliminary data.</text>
</comment>
<evidence type="ECO:0000313" key="4">
    <source>
        <dbReference type="EMBL" id="OAL10347.1"/>
    </source>
</evidence>
<dbReference type="NCBIfam" id="TIGR00105">
    <property type="entry name" value="L31"/>
    <property type="match status" value="1"/>
</dbReference>
<comment type="similarity">
    <text evidence="3">Belongs to the bacterial ribosomal protein bL31 family.</text>
</comment>
<dbReference type="EMBL" id="LWUJ01000011">
    <property type="protein sequence ID" value="OAL10347.1"/>
    <property type="molecule type" value="Genomic_DNA"/>
</dbReference>
<dbReference type="SUPFAM" id="SSF143800">
    <property type="entry name" value="L28p-like"/>
    <property type="match status" value="1"/>
</dbReference>
<dbReference type="Gene3D" id="4.10.830.30">
    <property type="entry name" value="Ribosomal protein L31"/>
    <property type="match status" value="1"/>
</dbReference>
<dbReference type="NCBIfam" id="NF000612">
    <property type="entry name" value="PRK00019.1"/>
    <property type="match status" value="1"/>
</dbReference>
<dbReference type="STRING" id="432608.A6V39_02830"/>
<dbReference type="InterPro" id="IPR002150">
    <property type="entry name" value="Ribosomal_bL31"/>
</dbReference>
<evidence type="ECO:0000256" key="3">
    <source>
        <dbReference type="RuleBase" id="RU000564"/>
    </source>
</evidence>
<name>A0A1A9QCZ7_9MOLU</name>
<dbReference type="Proteomes" id="UP000077623">
    <property type="component" value="Unassembled WGS sequence"/>
</dbReference>
<reference evidence="5" key="1">
    <citation type="submission" date="2016-04" db="EMBL/GenBank/DDBJ databases">
        <authorList>
            <person name="Quiroz-Castaneda R.E."/>
            <person name="Martinez-Ocampo F."/>
        </authorList>
    </citation>
    <scope>NUCLEOTIDE SEQUENCE [LARGE SCALE GENOMIC DNA]</scope>
    <source>
        <strain evidence="5">INIFAP01</strain>
    </source>
</reference>
<keyword evidence="2 3" id="KW-0687">Ribonucleoprotein</keyword>
<dbReference type="PANTHER" id="PTHR33280">
    <property type="entry name" value="50S RIBOSOMAL PROTEIN L31, CHLOROPLASTIC"/>
    <property type="match status" value="1"/>
</dbReference>
<dbReference type="GO" id="GO:0005840">
    <property type="term" value="C:ribosome"/>
    <property type="evidence" value="ECO:0007669"/>
    <property type="project" value="UniProtKB-KW"/>
</dbReference>
<keyword evidence="5" id="KW-1185">Reference proteome</keyword>
<dbReference type="AlphaFoldDB" id="A0A1A9QCZ7"/>
<gene>
    <name evidence="4" type="ORF">A6V39_02830</name>
</gene>
<proteinExistence type="inferred from homology"/>